<keyword evidence="6" id="KW-0597">Phosphoprotein</keyword>
<dbReference type="GO" id="GO:0005737">
    <property type="term" value="C:cytoplasm"/>
    <property type="evidence" value="ECO:0007669"/>
    <property type="project" value="UniProtKB-SubCell"/>
</dbReference>
<evidence type="ECO:0000256" key="4">
    <source>
        <dbReference type="ARBA" id="ARBA00012483"/>
    </source>
</evidence>
<dbReference type="InterPro" id="IPR013087">
    <property type="entry name" value="Znf_C2H2_type"/>
</dbReference>
<organism evidence="15 16">
    <name type="scientific">Lymnaea stagnalis</name>
    <name type="common">Great pond snail</name>
    <name type="synonym">Helix stagnalis</name>
    <dbReference type="NCBI Taxonomy" id="6523"/>
    <lineage>
        <taxon>Eukaryota</taxon>
        <taxon>Metazoa</taxon>
        <taxon>Spiralia</taxon>
        <taxon>Lophotrochozoa</taxon>
        <taxon>Mollusca</taxon>
        <taxon>Gastropoda</taxon>
        <taxon>Heterobranchia</taxon>
        <taxon>Euthyneura</taxon>
        <taxon>Panpulmonata</taxon>
        <taxon>Hygrophila</taxon>
        <taxon>Lymnaeoidea</taxon>
        <taxon>Lymnaeidae</taxon>
        <taxon>Lymnaea</taxon>
    </lineage>
</organism>
<dbReference type="PANTHER" id="PTHR22938">
    <property type="entry name" value="ZINC FINGER PROTEIN 598"/>
    <property type="match status" value="1"/>
</dbReference>
<dbReference type="GO" id="GO:0016567">
    <property type="term" value="P:protein ubiquitination"/>
    <property type="evidence" value="ECO:0007669"/>
    <property type="project" value="TreeGrafter"/>
</dbReference>
<dbReference type="EC" id="2.3.2.27" evidence="4"/>
<evidence type="ECO:0000256" key="3">
    <source>
        <dbReference type="ARBA" id="ARBA00004906"/>
    </source>
</evidence>
<dbReference type="Gene3D" id="3.30.40.10">
    <property type="entry name" value="Zinc/RING finger domain, C3HC4 (zinc finger)"/>
    <property type="match status" value="1"/>
</dbReference>
<comment type="caution">
    <text evidence="15">The sequence shown here is derived from an EMBL/GenBank/DDBJ whole genome shotgun (WGS) entry which is preliminary data.</text>
</comment>
<gene>
    <name evidence="15" type="ORF">GSLYS_00020038001</name>
</gene>
<keyword evidence="10" id="KW-0862">Zinc</keyword>
<dbReference type="InterPro" id="IPR001841">
    <property type="entry name" value="Znf_RING"/>
</dbReference>
<comment type="pathway">
    <text evidence="3">Protein modification; protein ubiquitination.</text>
</comment>
<dbReference type="GO" id="GO:0072344">
    <property type="term" value="P:rescue of stalled ribosome"/>
    <property type="evidence" value="ECO:0007669"/>
    <property type="project" value="InterPro"/>
</dbReference>
<evidence type="ECO:0000313" key="15">
    <source>
        <dbReference type="EMBL" id="CAL1546661.1"/>
    </source>
</evidence>
<evidence type="ECO:0000259" key="14">
    <source>
        <dbReference type="PROSITE" id="PS50089"/>
    </source>
</evidence>
<evidence type="ECO:0000256" key="13">
    <source>
        <dbReference type="SAM" id="MobiDB-lite"/>
    </source>
</evidence>
<reference evidence="15 16" key="1">
    <citation type="submission" date="2024-04" db="EMBL/GenBank/DDBJ databases">
        <authorList>
            <consortium name="Genoscope - CEA"/>
            <person name="William W."/>
        </authorList>
    </citation>
    <scope>NUCLEOTIDE SEQUENCE [LARGE SCALE GENOMIC DNA]</scope>
</reference>
<accession>A0AAV2II14</accession>
<evidence type="ECO:0000256" key="1">
    <source>
        <dbReference type="ARBA" id="ARBA00000900"/>
    </source>
</evidence>
<dbReference type="Pfam" id="PF23202">
    <property type="entry name" value="PAH_ZNF598"/>
    <property type="match status" value="1"/>
</dbReference>
<dbReference type="SUPFAM" id="SSF57850">
    <property type="entry name" value="RING/U-box"/>
    <property type="match status" value="1"/>
</dbReference>
<evidence type="ECO:0000256" key="9">
    <source>
        <dbReference type="ARBA" id="ARBA00022771"/>
    </source>
</evidence>
<dbReference type="InterPro" id="IPR056437">
    <property type="entry name" value="Znf-C2H2_ZNF598/HEL2"/>
</dbReference>
<dbReference type="EMBL" id="CAXITT010000839">
    <property type="protein sequence ID" value="CAL1546661.1"/>
    <property type="molecule type" value="Genomic_DNA"/>
</dbReference>
<dbReference type="PROSITE" id="PS50089">
    <property type="entry name" value="ZF_RING_2"/>
    <property type="match status" value="1"/>
</dbReference>
<name>A0AAV2II14_LYMST</name>
<comment type="catalytic activity">
    <reaction evidence="1">
        <text>S-ubiquitinyl-[E2 ubiquitin-conjugating enzyme]-L-cysteine + [acceptor protein]-L-lysine = [E2 ubiquitin-conjugating enzyme]-L-cysteine + N(6)-ubiquitinyl-[acceptor protein]-L-lysine.</text>
        <dbReference type="EC" id="2.3.2.27"/>
    </reaction>
</comment>
<dbReference type="CDD" id="cd16615">
    <property type="entry name" value="RING-HC_ZNF598"/>
    <property type="match status" value="1"/>
</dbReference>
<proteinExistence type="inferred from homology"/>
<dbReference type="SMART" id="SM00355">
    <property type="entry name" value="ZnF_C2H2"/>
    <property type="match status" value="4"/>
</dbReference>
<dbReference type="InterPro" id="IPR044288">
    <property type="entry name" value="ZNF598/HEL2"/>
</dbReference>
<feature type="region of interest" description="Disordered" evidence="13">
    <location>
        <begin position="408"/>
        <end position="440"/>
    </location>
</feature>
<dbReference type="AlphaFoldDB" id="A0AAV2II14"/>
<dbReference type="InterPro" id="IPR041888">
    <property type="entry name" value="RING-HC_ZNF598/HEL2"/>
</dbReference>
<dbReference type="PANTHER" id="PTHR22938:SF0">
    <property type="entry name" value="E3 UBIQUITIN-PROTEIN LIGASE ZNF598"/>
    <property type="match status" value="1"/>
</dbReference>
<keyword evidence="7" id="KW-0808">Transferase</keyword>
<comment type="similarity">
    <text evidence="11">Belongs to the ZNF598/HEL2 family.</text>
</comment>
<evidence type="ECO:0000256" key="12">
    <source>
        <dbReference type="PROSITE-ProRule" id="PRU00175"/>
    </source>
</evidence>
<dbReference type="InterPro" id="IPR057634">
    <property type="entry name" value="PAH_ZNF598/HEL2"/>
</dbReference>
<sequence>MSGVHLERLESVDNTCPVCHDIYEIYAVGPCDHPVCYRCSTRMRVLCEQMDCPICRSTMPQVAFVYKKQLFRNINLRNCIPNRKYKIFYDDEKVEERFSELLEFRCKICRNRDPEKTFAQLQTHMRREHELFACDLCVANLKIFPIQRKFYTRKTLAVHRRVGDEDDKSYKGHPLCEFCDVRYNDKDELLKHLRKDHFFCHFCDQQGSNAYYDQYPDLAKHFSESHFLCTEGECANLSTRFTHAFASDIDLKAHKAATHGKNMSKAQSREARTIELDFQRLPRRQNNRGGVFNRRWAKISAILFIYLFFRLLRDREFDVDLHRALEESKELVNSQAKPFEVEPVPDPVHDFPTLNGSIVPAYVTSAVSYSRQPKTLEEDFPILSNPNSTLSGNKNNLQAPIKQYSSLVNPPVDKKPLAPAQKESKPVSLGSVSRAPRERWSTTVPKITEDEYPALGAGVTTNDLVSNSANSSSNWIKVGKPVGIVHAKKTTYALDNNSPFKFTHTLKTSVKDENDFPCLDSGGSRGNKVFPFTEKLKLTNGSSDSKIKKPKSEKYDDAMFELPESYYTSFESSSEKQADSALEAFTVVEKRKTTVPSSKSFNDFPELPSRENKVSVTSVSGYDKKKINKKKKENKSSFQPKSAPSQEINASLNEIAQALVKGSTKQDEKHGSVLARKLPKPTDWFDNPQVEAAETIQQPKKVEKSPPLRLSGLSLTSPPFKVDDNFPSLHAMSTSVQQPKPPPGFSAEPLSPVIKVTSPIPAPPGFKIPPSTPPGFIPSAVYIQPVGFKERNLKLVGDIRQALAVVEQGFDSFKALSAQFRQGATDASHYYFSCQALMGDEKFVNIFPELLALLPDIGKQQELWKVHQASIGRTSKSSSGTLGTGEVETPSTAHWLAAETISQCYICGQVILRHDSVDHQRQHTGFIDFSSLGTTVSNASGVVCK</sequence>
<dbReference type="Pfam" id="PF23230">
    <property type="entry name" value="zf-C2H2_13"/>
    <property type="match status" value="1"/>
</dbReference>
<dbReference type="PROSITE" id="PS00028">
    <property type="entry name" value="ZINC_FINGER_C2H2_1"/>
    <property type="match status" value="1"/>
</dbReference>
<feature type="compositionally biased region" description="Polar residues" evidence="13">
    <location>
        <begin position="636"/>
        <end position="646"/>
    </location>
</feature>
<dbReference type="GO" id="GO:0043022">
    <property type="term" value="F:ribosome binding"/>
    <property type="evidence" value="ECO:0007669"/>
    <property type="project" value="TreeGrafter"/>
</dbReference>
<evidence type="ECO:0000256" key="8">
    <source>
        <dbReference type="ARBA" id="ARBA00022723"/>
    </source>
</evidence>
<comment type="subcellular location">
    <subcellularLocation>
        <location evidence="2">Cytoplasm</location>
    </subcellularLocation>
</comment>
<evidence type="ECO:0000256" key="7">
    <source>
        <dbReference type="ARBA" id="ARBA00022679"/>
    </source>
</evidence>
<evidence type="ECO:0000256" key="11">
    <source>
        <dbReference type="ARBA" id="ARBA00035113"/>
    </source>
</evidence>
<feature type="domain" description="RING-type" evidence="14">
    <location>
        <begin position="16"/>
        <end position="56"/>
    </location>
</feature>
<dbReference type="GO" id="GO:0061630">
    <property type="term" value="F:ubiquitin protein ligase activity"/>
    <property type="evidence" value="ECO:0007669"/>
    <property type="project" value="UniProtKB-EC"/>
</dbReference>
<keyword evidence="8" id="KW-0479">Metal-binding</keyword>
<feature type="region of interest" description="Disordered" evidence="13">
    <location>
        <begin position="596"/>
        <end position="646"/>
    </location>
</feature>
<protein>
    <recommendedName>
        <fullName evidence="4">RING-type E3 ubiquitin transferase</fullName>
        <ecNumber evidence="4">2.3.2.27</ecNumber>
    </recommendedName>
</protein>
<keyword evidence="9 12" id="KW-0863">Zinc-finger</keyword>
<evidence type="ECO:0000313" key="16">
    <source>
        <dbReference type="Proteomes" id="UP001497497"/>
    </source>
</evidence>
<dbReference type="Pfam" id="PF25447">
    <property type="entry name" value="RING_ZNF598"/>
    <property type="match status" value="1"/>
</dbReference>
<evidence type="ECO:0000256" key="5">
    <source>
        <dbReference type="ARBA" id="ARBA00022490"/>
    </source>
</evidence>
<dbReference type="Proteomes" id="UP001497497">
    <property type="component" value="Unassembled WGS sequence"/>
</dbReference>
<keyword evidence="16" id="KW-1185">Reference proteome</keyword>
<evidence type="ECO:0000256" key="10">
    <source>
        <dbReference type="ARBA" id="ARBA00022833"/>
    </source>
</evidence>
<dbReference type="GO" id="GO:0008270">
    <property type="term" value="F:zinc ion binding"/>
    <property type="evidence" value="ECO:0007669"/>
    <property type="project" value="UniProtKB-KW"/>
</dbReference>
<evidence type="ECO:0000256" key="2">
    <source>
        <dbReference type="ARBA" id="ARBA00004496"/>
    </source>
</evidence>
<keyword evidence="5" id="KW-0963">Cytoplasm</keyword>
<evidence type="ECO:0000256" key="6">
    <source>
        <dbReference type="ARBA" id="ARBA00022553"/>
    </source>
</evidence>
<dbReference type="InterPro" id="IPR013083">
    <property type="entry name" value="Znf_RING/FYVE/PHD"/>
</dbReference>